<name>A0A9N8WIG5_9GLOM</name>
<dbReference type="AlphaFoldDB" id="A0A9N8WIG5"/>
<dbReference type="Proteomes" id="UP000789405">
    <property type="component" value="Unassembled WGS sequence"/>
</dbReference>
<dbReference type="EMBL" id="CAJVPY010000760">
    <property type="protein sequence ID" value="CAG8490855.1"/>
    <property type="molecule type" value="Genomic_DNA"/>
</dbReference>
<comment type="caution">
    <text evidence="1">The sequence shown here is derived from an EMBL/GenBank/DDBJ whole genome shotgun (WGS) entry which is preliminary data.</text>
</comment>
<accession>A0A9N8WIG5</accession>
<evidence type="ECO:0000313" key="1">
    <source>
        <dbReference type="EMBL" id="CAG8490855.1"/>
    </source>
</evidence>
<keyword evidence="2" id="KW-1185">Reference proteome</keyword>
<sequence>MFCNIRESTHKILEQKTQFMTNDTFQSLHEAPHIMSDNTTCFSSL</sequence>
<reference evidence="1" key="1">
    <citation type="submission" date="2021-06" db="EMBL/GenBank/DDBJ databases">
        <authorList>
            <person name="Kallberg Y."/>
            <person name="Tangrot J."/>
            <person name="Rosling A."/>
        </authorList>
    </citation>
    <scope>NUCLEOTIDE SEQUENCE</scope>
    <source>
        <strain evidence="1">MA453B</strain>
    </source>
</reference>
<evidence type="ECO:0000313" key="2">
    <source>
        <dbReference type="Proteomes" id="UP000789405"/>
    </source>
</evidence>
<organism evidence="1 2">
    <name type="scientific">Dentiscutata erythropus</name>
    <dbReference type="NCBI Taxonomy" id="1348616"/>
    <lineage>
        <taxon>Eukaryota</taxon>
        <taxon>Fungi</taxon>
        <taxon>Fungi incertae sedis</taxon>
        <taxon>Mucoromycota</taxon>
        <taxon>Glomeromycotina</taxon>
        <taxon>Glomeromycetes</taxon>
        <taxon>Diversisporales</taxon>
        <taxon>Gigasporaceae</taxon>
        <taxon>Dentiscutata</taxon>
    </lineage>
</organism>
<protein>
    <submittedName>
        <fullName evidence="1">22379_t:CDS:1</fullName>
    </submittedName>
</protein>
<gene>
    <name evidence="1" type="ORF">DERYTH_LOCUS2408</name>
</gene>
<proteinExistence type="predicted"/>